<feature type="chain" id="PRO_5020289311" description="Copper-binding protein MbnP-like domain-containing protein" evidence="1">
    <location>
        <begin position="20"/>
        <end position="245"/>
    </location>
</feature>
<gene>
    <name evidence="3" type="ORF">FC093_03330</name>
</gene>
<dbReference type="Proteomes" id="UP000305848">
    <property type="component" value="Unassembled WGS sequence"/>
</dbReference>
<sequence length="245" mass="27242">MKKCLLLIVVIISVCIAFSQKGKEKPASQTIRLIFQNMVGDASLQTGIEYTNAFGEPFMVRAFKYYISDMQLQYADSTIYKTNLTPHLVNERDSTTKQLSFIAPAGNITAIQFLLGVDSITNTTGVQTGDLDPAKGMYWVWNTGYIMAKLEGTSAVAKSPGRQFSYDVGGYKYGENAARKIDLPVPAAFYQETSLSKSRDVIIKADVLKWFAGTHDVKIAEHPMCHEPGKLAMDIADNYEKMFTF</sequence>
<dbReference type="RefSeq" id="WP_137260337.1">
    <property type="nucleotide sequence ID" value="NZ_SZQL01000002.1"/>
</dbReference>
<keyword evidence="1" id="KW-0732">Signal</keyword>
<proteinExistence type="predicted"/>
<evidence type="ECO:0000313" key="3">
    <source>
        <dbReference type="EMBL" id="TKK70738.1"/>
    </source>
</evidence>
<evidence type="ECO:0000313" key="4">
    <source>
        <dbReference type="Proteomes" id="UP000305848"/>
    </source>
</evidence>
<dbReference type="EMBL" id="SZQL01000002">
    <property type="protein sequence ID" value="TKK70738.1"/>
    <property type="molecule type" value="Genomic_DNA"/>
</dbReference>
<dbReference type="OrthoDB" id="1422031at2"/>
<evidence type="ECO:0000256" key="1">
    <source>
        <dbReference type="SAM" id="SignalP"/>
    </source>
</evidence>
<organism evidence="3 4">
    <name type="scientific">Ilyomonas limi</name>
    <dbReference type="NCBI Taxonomy" id="2575867"/>
    <lineage>
        <taxon>Bacteria</taxon>
        <taxon>Pseudomonadati</taxon>
        <taxon>Bacteroidota</taxon>
        <taxon>Chitinophagia</taxon>
        <taxon>Chitinophagales</taxon>
        <taxon>Chitinophagaceae</taxon>
        <taxon>Ilyomonas</taxon>
    </lineage>
</organism>
<evidence type="ECO:0000259" key="2">
    <source>
        <dbReference type="Pfam" id="PF20243"/>
    </source>
</evidence>
<name>A0A4U3L686_9BACT</name>
<accession>A0A4U3L686</accession>
<protein>
    <recommendedName>
        <fullName evidence="2">Copper-binding protein MbnP-like domain-containing protein</fullName>
    </recommendedName>
</protein>
<feature type="signal peptide" evidence="1">
    <location>
        <begin position="1"/>
        <end position="19"/>
    </location>
</feature>
<feature type="domain" description="Copper-binding protein MbnP-like" evidence="2">
    <location>
        <begin position="29"/>
        <end position="226"/>
    </location>
</feature>
<dbReference type="Pfam" id="PF20243">
    <property type="entry name" value="MbnP"/>
    <property type="match status" value="1"/>
</dbReference>
<keyword evidence="4" id="KW-1185">Reference proteome</keyword>
<reference evidence="3 4" key="1">
    <citation type="submission" date="2019-05" db="EMBL/GenBank/DDBJ databases">
        <title>Panacibacter sp. strain 17mud1-8 Genome sequencing and assembly.</title>
        <authorList>
            <person name="Chhetri G."/>
        </authorList>
    </citation>
    <scope>NUCLEOTIDE SEQUENCE [LARGE SCALE GENOMIC DNA]</scope>
    <source>
        <strain evidence="3 4">17mud1-8</strain>
    </source>
</reference>
<dbReference type="InterPro" id="IPR046863">
    <property type="entry name" value="MbnP-like_dom"/>
</dbReference>
<dbReference type="AlphaFoldDB" id="A0A4U3L686"/>
<comment type="caution">
    <text evidence="3">The sequence shown here is derived from an EMBL/GenBank/DDBJ whole genome shotgun (WGS) entry which is preliminary data.</text>
</comment>